<feature type="domain" description="DUF7808" evidence="1">
    <location>
        <begin position="76"/>
        <end position="188"/>
    </location>
</feature>
<dbReference type="Proteomes" id="UP000025227">
    <property type="component" value="Unplaced"/>
</dbReference>
<sequence length="206" mass="24395">MAFVTLVKLVLHVVDWFYDCSYYAISRWLKASCRSSFCRIMSSLCFWAIAISALFHRTSPGELRDPYQRDYHYRTRYVRCAREPEDELRTLCSVVADKVTTKPGERCLDDFEPQLKNIRSLCPTMCRYADEYEIVHKVPSNNHACIKFENYGLVKREKDIYLWRRGECLNETIAFTINCGFPFSRKNLDRIHKDPLLYLARLLARH</sequence>
<evidence type="ECO:0000313" key="3">
    <source>
        <dbReference type="WBParaSite" id="HCON_00125835-00001"/>
    </source>
</evidence>
<dbReference type="Pfam" id="PF25096">
    <property type="entry name" value="DUF7808"/>
    <property type="match status" value="1"/>
</dbReference>
<dbReference type="PANTHER" id="PTHR34493">
    <property type="entry name" value="PROTEIN CBG13422-RELATED"/>
    <property type="match status" value="1"/>
</dbReference>
<dbReference type="AlphaFoldDB" id="A0A7I4YNX9"/>
<evidence type="ECO:0000259" key="1">
    <source>
        <dbReference type="Pfam" id="PF25096"/>
    </source>
</evidence>
<protein>
    <submittedName>
        <fullName evidence="3">ShKT domain-containing protein</fullName>
    </submittedName>
</protein>
<dbReference type="WBParaSite" id="HCON_00125835-00001">
    <property type="protein sequence ID" value="HCON_00125835-00001"/>
    <property type="gene ID" value="HCON_00125835"/>
</dbReference>
<reference evidence="3" key="1">
    <citation type="submission" date="2020-12" db="UniProtKB">
        <authorList>
            <consortium name="WormBaseParasite"/>
        </authorList>
    </citation>
    <scope>IDENTIFICATION</scope>
    <source>
        <strain evidence="3">MHco3</strain>
    </source>
</reference>
<evidence type="ECO:0000313" key="2">
    <source>
        <dbReference type="Proteomes" id="UP000025227"/>
    </source>
</evidence>
<dbReference type="InterPro" id="IPR056710">
    <property type="entry name" value="DUF7808"/>
</dbReference>
<keyword evidence="2" id="KW-1185">Reference proteome</keyword>
<proteinExistence type="predicted"/>
<name>A0A7I4YNX9_HAECO</name>
<organism evidence="2 3">
    <name type="scientific">Haemonchus contortus</name>
    <name type="common">Barber pole worm</name>
    <dbReference type="NCBI Taxonomy" id="6289"/>
    <lineage>
        <taxon>Eukaryota</taxon>
        <taxon>Metazoa</taxon>
        <taxon>Ecdysozoa</taxon>
        <taxon>Nematoda</taxon>
        <taxon>Chromadorea</taxon>
        <taxon>Rhabditida</taxon>
        <taxon>Rhabditina</taxon>
        <taxon>Rhabditomorpha</taxon>
        <taxon>Strongyloidea</taxon>
        <taxon>Trichostrongylidae</taxon>
        <taxon>Haemonchus</taxon>
    </lineage>
</organism>
<dbReference type="OrthoDB" id="5796062at2759"/>
<accession>A0A7I4YNX9</accession>